<evidence type="ECO:0000313" key="3">
    <source>
        <dbReference type="Proteomes" id="UP000277921"/>
    </source>
</evidence>
<dbReference type="RefSeq" id="WP_124582218.1">
    <property type="nucleotide sequence ID" value="NZ_QTQV01000015.1"/>
</dbReference>
<evidence type="ECO:0000313" key="2">
    <source>
        <dbReference type="EMBL" id="RQT11797.1"/>
    </source>
</evidence>
<organism evidence="2 3">
    <name type="scientific">Burkholderia contaminans</name>
    <dbReference type="NCBI Taxonomy" id="488447"/>
    <lineage>
        <taxon>Bacteria</taxon>
        <taxon>Pseudomonadati</taxon>
        <taxon>Pseudomonadota</taxon>
        <taxon>Betaproteobacteria</taxon>
        <taxon>Burkholderiales</taxon>
        <taxon>Burkholderiaceae</taxon>
        <taxon>Burkholderia</taxon>
        <taxon>Burkholderia cepacia complex</taxon>
    </lineage>
</organism>
<proteinExistence type="predicted"/>
<protein>
    <recommendedName>
        <fullName evidence="4">OmpA-like domain-containing protein</fullName>
    </recommendedName>
</protein>
<comment type="caution">
    <text evidence="2">The sequence shown here is derived from an EMBL/GenBank/DDBJ whole genome shotgun (WGS) entry which is preliminary data.</text>
</comment>
<feature type="chain" id="PRO_5018110797" description="OmpA-like domain-containing protein" evidence="1">
    <location>
        <begin position="19"/>
        <end position="136"/>
    </location>
</feature>
<sequence length="136" mass="14972">MLKFILGISLLTSNPVFACIASENFDIYFSRDSSHISNSEIVRVAKWVAHQKINYANHLTKETTLISGHAEESEPEAPALAQSRLQTAYALLEELGFLRGTVKKSASVYSHGDVGNGRRVEISFLPDCPNKCCDGK</sequence>
<accession>A0A3N8PJB2</accession>
<dbReference type="AlphaFoldDB" id="A0A3N8PJB2"/>
<gene>
    <name evidence="2" type="ORF">DF051_24535</name>
</gene>
<evidence type="ECO:0000256" key="1">
    <source>
        <dbReference type="SAM" id="SignalP"/>
    </source>
</evidence>
<feature type="signal peptide" evidence="1">
    <location>
        <begin position="1"/>
        <end position="18"/>
    </location>
</feature>
<name>A0A3N8PJB2_9BURK</name>
<dbReference type="EMBL" id="QTQV01000015">
    <property type="protein sequence ID" value="RQT11797.1"/>
    <property type="molecule type" value="Genomic_DNA"/>
</dbReference>
<evidence type="ECO:0008006" key="4">
    <source>
        <dbReference type="Google" id="ProtNLM"/>
    </source>
</evidence>
<reference evidence="2 3" key="1">
    <citation type="submission" date="2018-08" db="EMBL/GenBank/DDBJ databases">
        <title>Comparative analysis of Burkholderia isolates from Puerto Rico.</title>
        <authorList>
            <person name="Hall C."/>
            <person name="Sahl J."/>
            <person name="Wagner D."/>
        </authorList>
    </citation>
    <scope>NUCLEOTIDE SEQUENCE [LARGE SCALE GENOMIC DNA]</scope>
    <source>
        <strain evidence="2 3">Bp9025</strain>
    </source>
</reference>
<dbReference type="Proteomes" id="UP000277921">
    <property type="component" value="Unassembled WGS sequence"/>
</dbReference>
<keyword evidence="1" id="KW-0732">Signal</keyword>